<organism evidence="3 4">
    <name type="scientific">Caulobacter rhizosphaerae</name>
    <dbReference type="NCBI Taxonomy" id="2010972"/>
    <lineage>
        <taxon>Bacteria</taxon>
        <taxon>Pseudomonadati</taxon>
        <taxon>Pseudomonadota</taxon>
        <taxon>Alphaproteobacteria</taxon>
        <taxon>Caulobacterales</taxon>
        <taxon>Caulobacteraceae</taxon>
        <taxon>Caulobacter</taxon>
    </lineage>
</organism>
<dbReference type="InterPro" id="IPR050336">
    <property type="entry name" value="Chromosome_partition/occlusion"/>
</dbReference>
<evidence type="ECO:0000313" key="4">
    <source>
        <dbReference type="Proteomes" id="UP001262754"/>
    </source>
</evidence>
<accession>A0ABU1MVS0</accession>
<comment type="caution">
    <text evidence="3">The sequence shown here is derived from an EMBL/GenBank/DDBJ whole genome shotgun (WGS) entry which is preliminary data.</text>
</comment>
<evidence type="ECO:0000256" key="1">
    <source>
        <dbReference type="SAM" id="MobiDB-lite"/>
    </source>
</evidence>
<feature type="compositionally biased region" description="Acidic residues" evidence="1">
    <location>
        <begin position="414"/>
        <end position="437"/>
    </location>
</feature>
<sequence length="696" mass="75678">MTRQAQTAPTAGKAVIQTGEVLEIALDKLKASPRNVRRVSHTAQDIEARAASIRYKGLLQPLVVEPEVKEGGDPSGYYLVTIGEGRRQALRLLAKRKLLSKREPVRCVVDTLNDPGEISLDENTSRRDMHPADQFEAWKDLAERKGYSAEEIAARSGVSPHVVRQRLRMGAVAPALLDIYREGGLTLEQVMAFAVSPDPERQMQVYAQLAPHQRQTYAIRRAMTEAKVPADDPRARFVGIDAYVAAGGALLVDLFTENGEGWLEDVALLDRLVAEKLQAEAVTLREAEGWKWTAAFLAYPHDHGCGRIWERPLPRTPEEEAQRAALYAERDGLIERYPDLADLPEAAEARLAEIDGELDALADTYGFDPQEKVRAGAFVVLGYDGEARIERGYVRPEDEPQAEVETAADGMNPEPDEGDGTGEDGEDDEPGEIEEPLGEANAPISPRIRADLTAHRSTALRYALAQDPDLALVALTHALLLRVFRGVGGYASCLDVRLGSRHLAADGDGIEDSAAARANAERHEAWARQMPDDPEAYWDFVVGLDADSRMGLMAHCVSLSLDAVRGWDNRPMAWKHADRLASALDLDMSDWWSPTAERYLGAVTKGQIVDAVTEGVSPEAAARLTGLRKTEMIEAAQPQLVAARWLPTCLRTPGRPLPWAQPSGEARATALGGGDGAGAPGSAGPPQAAQVRNEAA</sequence>
<dbReference type="RefSeq" id="WP_310029776.1">
    <property type="nucleotide sequence ID" value="NZ_JAVDRL010000003.1"/>
</dbReference>
<dbReference type="Gene3D" id="1.10.10.2830">
    <property type="match status" value="1"/>
</dbReference>
<dbReference type="Pfam" id="PF17762">
    <property type="entry name" value="HTH_ParB"/>
    <property type="match status" value="1"/>
</dbReference>
<proteinExistence type="predicted"/>
<dbReference type="PANTHER" id="PTHR33375">
    <property type="entry name" value="CHROMOSOME-PARTITIONING PROTEIN PARB-RELATED"/>
    <property type="match status" value="1"/>
</dbReference>
<protein>
    <submittedName>
        <fullName evidence="3">ParB family chromosome partitioning protein</fullName>
    </submittedName>
</protein>
<dbReference type="Proteomes" id="UP001262754">
    <property type="component" value="Unassembled WGS sequence"/>
</dbReference>
<dbReference type="PANTHER" id="PTHR33375:SF7">
    <property type="entry name" value="CHROMOSOME 2-PARTITIONING PROTEIN PARB-RELATED"/>
    <property type="match status" value="1"/>
</dbReference>
<gene>
    <name evidence="3" type="ORF">J2800_001026</name>
</gene>
<dbReference type="InterPro" id="IPR036086">
    <property type="entry name" value="ParB/Sulfiredoxin_sf"/>
</dbReference>
<dbReference type="SMART" id="SM00470">
    <property type="entry name" value="ParB"/>
    <property type="match status" value="1"/>
</dbReference>
<evidence type="ECO:0000313" key="3">
    <source>
        <dbReference type="EMBL" id="MDR6530290.1"/>
    </source>
</evidence>
<reference evidence="3 4" key="1">
    <citation type="submission" date="2023-07" db="EMBL/GenBank/DDBJ databases">
        <title>Sorghum-associated microbial communities from plants grown in Nebraska, USA.</title>
        <authorList>
            <person name="Schachtman D."/>
        </authorList>
    </citation>
    <scope>NUCLEOTIDE SEQUENCE [LARGE SCALE GENOMIC DNA]</scope>
    <source>
        <strain evidence="3 4">DS2154</strain>
    </source>
</reference>
<dbReference type="SUPFAM" id="SSF109709">
    <property type="entry name" value="KorB DNA-binding domain-like"/>
    <property type="match status" value="1"/>
</dbReference>
<feature type="region of interest" description="Disordered" evidence="1">
    <location>
        <begin position="655"/>
        <end position="696"/>
    </location>
</feature>
<dbReference type="Pfam" id="PF02195">
    <property type="entry name" value="ParB_N"/>
    <property type="match status" value="1"/>
</dbReference>
<keyword evidence="4" id="KW-1185">Reference proteome</keyword>
<name>A0ABU1MVS0_9CAUL</name>
<evidence type="ECO:0000259" key="2">
    <source>
        <dbReference type="SMART" id="SM00470"/>
    </source>
</evidence>
<feature type="domain" description="ParB-like N-terminal" evidence="2">
    <location>
        <begin position="22"/>
        <end position="124"/>
    </location>
</feature>
<dbReference type="InterPro" id="IPR003115">
    <property type="entry name" value="ParB_N"/>
</dbReference>
<dbReference type="InterPro" id="IPR041468">
    <property type="entry name" value="HTH_ParB/Spo0J"/>
</dbReference>
<feature type="region of interest" description="Disordered" evidence="1">
    <location>
        <begin position="391"/>
        <end position="446"/>
    </location>
</feature>
<dbReference type="Gene3D" id="3.90.1530.30">
    <property type="match status" value="1"/>
</dbReference>
<feature type="compositionally biased region" description="Gly residues" evidence="1">
    <location>
        <begin position="671"/>
        <end position="681"/>
    </location>
</feature>
<dbReference type="SUPFAM" id="SSF110849">
    <property type="entry name" value="ParB/Sulfiredoxin"/>
    <property type="match status" value="1"/>
</dbReference>
<dbReference type="EMBL" id="JAVDRL010000003">
    <property type="protein sequence ID" value="MDR6530290.1"/>
    <property type="molecule type" value="Genomic_DNA"/>
</dbReference>